<evidence type="ECO:0000313" key="2">
    <source>
        <dbReference type="Proteomes" id="UP000836387"/>
    </source>
</evidence>
<evidence type="ECO:0000313" key="1">
    <source>
        <dbReference type="EMBL" id="CAG9953184.1"/>
    </source>
</evidence>
<reference evidence="1" key="2">
    <citation type="submission" date="2021-10" db="EMBL/GenBank/DDBJ databases">
        <authorList>
            <person name="Piombo E."/>
        </authorList>
    </citation>
    <scope>NUCLEOTIDE SEQUENCE</scope>
</reference>
<gene>
    <name evidence="1" type="ORF">CRV2_00014344</name>
</gene>
<comment type="caution">
    <text evidence="1">The sequence shown here is derived from an EMBL/GenBank/DDBJ whole genome shotgun (WGS) entry which is preliminary data.</text>
</comment>
<dbReference type="EMBL" id="CADEHS020000518">
    <property type="protein sequence ID" value="CAG9953184.1"/>
    <property type="molecule type" value="Genomic_DNA"/>
</dbReference>
<reference evidence="1" key="1">
    <citation type="submission" date="2020-04" db="EMBL/GenBank/DDBJ databases">
        <authorList>
            <person name="Broberg M."/>
        </authorList>
    </citation>
    <scope>NUCLEOTIDE SEQUENCE</scope>
</reference>
<organism evidence="1 2">
    <name type="scientific">Clonostachys rosea f. rosea IK726</name>
    <dbReference type="NCBI Taxonomy" id="1349383"/>
    <lineage>
        <taxon>Eukaryota</taxon>
        <taxon>Fungi</taxon>
        <taxon>Dikarya</taxon>
        <taxon>Ascomycota</taxon>
        <taxon>Pezizomycotina</taxon>
        <taxon>Sordariomycetes</taxon>
        <taxon>Hypocreomycetidae</taxon>
        <taxon>Hypocreales</taxon>
        <taxon>Bionectriaceae</taxon>
        <taxon>Clonostachys</taxon>
    </lineage>
</organism>
<proteinExistence type="predicted"/>
<protein>
    <submittedName>
        <fullName evidence="1">Uncharacterized protein</fullName>
    </submittedName>
</protein>
<sequence length="162" mass="17856">MSGAFAYFGPGQFSNIWQEIIKPNSFGHFYLIGEAASSHHVWIVGALESVIRAVYVMFQGLQNAYTIVLDLPKQAPTDKNQNYEFEDIGEPLKRGGAMSTGLPFHPLPEVPTAQFCTTKGAPLTDNPTDEAKLDNVEMTYGAALAVLRLIESFFELGLDKQQ</sequence>
<accession>A0ACA9UIH9</accession>
<dbReference type="Proteomes" id="UP000836387">
    <property type="component" value="Unassembled WGS sequence"/>
</dbReference>
<keyword evidence="2" id="KW-1185">Reference proteome</keyword>
<name>A0ACA9UIH9_BIOOC</name>